<dbReference type="InterPro" id="IPR005122">
    <property type="entry name" value="Uracil-DNA_glycosylase-like"/>
</dbReference>
<dbReference type="SMART" id="SM00986">
    <property type="entry name" value="UDG"/>
    <property type="match status" value="1"/>
</dbReference>
<dbReference type="InterPro" id="IPR036895">
    <property type="entry name" value="Uracil-DNA_glycosylase-like_sf"/>
</dbReference>
<feature type="compositionally biased region" description="Basic and acidic residues" evidence="10">
    <location>
        <begin position="16"/>
        <end position="28"/>
    </location>
</feature>
<feature type="region of interest" description="Disordered" evidence="10">
    <location>
        <begin position="1"/>
        <end position="28"/>
    </location>
</feature>
<keyword evidence="8" id="KW-0411">Iron-sulfur</keyword>
<proteinExistence type="inferred from homology"/>
<evidence type="ECO:0000256" key="8">
    <source>
        <dbReference type="ARBA" id="ARBA00023014"/>
    </source>
</evidence>
<dbReference type="GO" id="GO:0097506">
    <property type="term" value="F:deaminated base DNA N-glycosylase activity"/>
    <property type="evidence" value="ECO:0007669"/>
    <property type="project" value="UniProtKB-ARBA"/>
</dbReference>
<dbReference type="PANTHER" id="PTHR33693:SF9">
    <property type="entry name" value="TYPE-4 URACIL-DNA GLYCOSYLASE"/>
    <property type="match status" value="1"/>
</dbReference>
<dbReference type="InterPro" id="IPR005273">
    <property type="entry name" value="Ura-DNA_glyco_family4"/>
</dbReference>
<evidence type="ECO:0000256" key="4">
    <source>
        <dbReference type="ARBA" id="ARBA00022723"/>
    </source>
</evidence>
<keyword evidence="6" id="KW-0378">Hydrolase</keyword>
<evidence type="ECO:0000313" key="12">
    <source>
        <dbReference type="EMBL" id="KAB0267929.1"/>
    </source>
</evidence>
<dbReference type="PANTHER" id="PTHR33693">
    <property type="entry name" value="TYPE-5 URACIL-DNA GLYCOSYLASE"/>
    <property type="match status" value="1"/>
</dbReference>
<dbReference type="OrthoDB" id="5290748at2"/>
<sequence>MEEMAMPAQSKSARAAKSERSSEALWDQEPRTLAELNALIAKAGPLVPGSTQPVFGEGPDHAEMVFVGEQPGDQEDLQGRPFVGPAGQLLARAMTEAGIERDEVYLTNAVKHFKFEERGKRRIHAKPTAGEVRHYRPWLMKEIDLVQPKLVVALGGTALLALAGKALPVTKARGPARFENRPGFVTVHPSYLLRVPDAQAKRRAYEDFVADLVQIRAMA</sequence>
<dbReference type="GO" id="GO:0046872">
    <property type="term" value="F:metal ion binding"/>
    <property type="evidence" value="ECO:0007669"/>
    <property type="project" value="UniProtKB-KW"/>
</dbReference>
<keyword evidence="4" id="KW-0479">Metal-binding</keyword>
<name>A0A5N3PDY1_9HYPH</name>
<organism evidence="12 13">
    <name type="scientific">Microvirga brassicacearum</name>
    <dbReference type="NCBI Taxonomy" id="2580413"/>
    <lineage>
        <taxon>Bacteria</taxon>
        <taxon>Pseudomonadati</taxon>
        <taxon>Pseudomonadota</taxon>
        <taxon>Alphaproteobacteria</taxon>
        <taxon>Hyphomicrobiales</taxon>
        <taxon>Methylobacteriaceae</taxon>
        <taxon>Microvirga</taxon>
    </lineage>
</organism>
<dbReference type="Pfam" id="PF03167">
    <property type="entry name" value="UDG"/>
    <property type="match status" value="1"/>
</dbReference>
<evidence type="ECO:0000256" key="5">
    <source>
        <dbReference type="ARBA" id="ARBA00022763"/>
    </source>
</evidence>
<keyword evidence="3" id="KW-0004">4Fe-4S</keyword>
<reference evidence="12 13" key="1">
    <citation type="journal article" date="2019" name="Microorganisms">
        <title>Genome Insights into the Novel Species Microvirga brassicacearum, a Rapeseed Endophyte with Biotechnological Potential.</title>
        <authorList>
            <person name="Jimenez-Gomez A."/>
            <person name="Saati-Santamaria Z."/>
            <person name="Igual J.M."/>
            <person name="Rivas R."/>
            <person name="Mateos P.F."/>
            <person name="Garcia-Fraile P."/>
        </authorList>
    </citation>
    <scope>NUCLEOTIDE SEQUENCE [LARGE SCALE GENOMIC DNA]</scope>
    <source>
        <strain evidence="12 13">CDVBN77</strain>
    </source>
</reference>
<dbReference type="NCBIfam" id="TIGR03914">
    <property type="entry name" value="UDG_fam_dom"/>
    <property type="match status" value="1"/>
</dbReference>
<feature type="domain" description="Uracil-DNA glycosylase-like" evidence="11">
    <location>
        <begin position="55"/>
        <end position="213"/>
    </location>
</feature>
<dbReference type="GO" id="GO:0051539">
    <property type="term" value="F:4 iron, 4 sulfur cluster binding"/>
    <property type="evidence" value="ECO:0007669"/>
    <property type="project" value="UniProtKB-KW"/>
</dbReference>
<dbReference type="SUPFAM" id="SSF52141">
    <property type="entry name" value="Uracil-DNA glycosylase-like"/>
    <property type="match status" value="1"/>
</dbReference>
<comment type="similarity">
    <text evidence="1">Belongs to the uracil-DNA glycosylase (UDG) superfamily. Type 4 (UDGa) family.</text>
</comment>
<evidence type="ECO:0000256" key="9">
    <source>
        <dbReference type="ARBA" id="ARBA00023204"/>
    </source>
</evidence>
<keyword evidence="7" id="KW-0408">Iron</keyword>
<dbReference type="GO" id="GO:0006281">
    <property type="term" value="P:DNA repair"/>
    <property type="evidence" value="ECO:0007669"/>
    <property type="project" value="UniProtKB-KW"/>
</dbReference>
<accession>A0A5N3PDY1</accession>
<dbReference type="Gene3D" id="3.40.470.10">
    <property type="entry name" value="Uracil-DNA glycosylase-like domain"/>
    <property type="match status" value="1"/>
</dbReference>
<evidence type="ECO:0000313" key="13">
    <source>
        <dbReference type="Proteomes" id="UP000325684"/>
    </source>
</evidence>
<evidence type="ECO:0000256" key="7">
    <source>
        <dbReference type="ARBA" id="ARBA00023004"/>
    </source>
</evidence>
<evidence type="ECO:0000256" key="3">
    <source>
        <dbReference type="ARBA" id="ARBA00022485"/>
    </source>
</evidence>
<evidence type="ECO:0000256" key="6">
    <source>
        <dbReference type="ARBA" id="ARBA00022801"/>
    </source>
</evidence>
<dbReference type="EMBL" id="VCMV01000010">
    <property type="protein sequence ID" value="KAB0267929.1"/>
    <property type="molecule type" value="Genomic_DNA"/>
</dbReference>
<keyword evidence="5" id="KW-0227">DNA damage</keyword>
<evidence type="ECO:0000259" key="11">
    <source>
        <dbReference type="SMART" id="SM00986"/>
    </source>
</evidence>
<evidence type="ECO:0000256" key="1">
    <source>
        <dbReference type="ARBA" id="ARBA00006521"/>
    </source>
</evidence>
<dbReference type="AlphaFoldDB" id="A0A5N3PDY1"/>
<evidence type="ECO:0000256" key="10">
    <source>
        <dbReference type="SAM" id="MobiDB-lite"/>
    </source>
</evidence>
<keyword evidence="13" id="KW-1185">Reference proteome</keyword>
<keyword evidence="9" id="KW-0234">DNA repair</keyword>
<dbReference type="CDD" id="cd10030">
    <property type="entry name" value="UDG-F4_TTUDGA_SPO1dp_like"/>
    <property type="match status" value="1"/>
</dbReference>
<dbReference type="Proteomes" id="UP000325684">
    <property type="component" value="Unassembled WGS sequence"/>
</dbReference>
<dbReference type="InterPro" id="IPR051536">
    <property type="entry name" value="UDG_Type-4/5"/>
</dbReference>
<gene>
    <name evidence="12" type="ORF">FEZ63_06910</name>
</gene>
<evidence type="ECO:0000256" key="2">
    <source>
        <dbReference type="ARBA" id="ARBA00019403"/>
    </source>
</evidence>
<protein>
    <recommendedName>
        <fullName evidence="2">Type-4 uracil-DNA glycosylase</fullName>
    </recommendedName>
</protein>
<dbReference type="SMART" id="SM00987">
    <property type="entry name" value="UreE_C"/>
    <property type="match status" value="1"/>
</dbReference>
<comment type="caution">
    <text evidence="12">The sequence shown here is derived from an EMBL/GenBank/DDBJ whole genome shotgun (WGS) entry which is preliminary data.</text>
</comment>